<comment type="caution">
    <text evidence="1">The sequence shown here is derived from an EMBL/GenBank/DDBJ whole genome shotgun (WGS) entry which is preliminary data.</text>
</comment>
<name>A0ABW0GLA4_9MICO</name>
<organism evidence="1 2">
    <name type="scientific">Aquipuribacter nitratireducens</name>
    <dbReference type="NCBI Taxonomy" id="650104"/>
    <lineage>
        <taxon>Bacteria</taxon>
        <taxon>Bacillati</taxon>
        <taxon>Actinomycetota</taxon>
        <taxon>Actinomycetes</taxon>
        <taxon>Micrococcales</taxon>
        <taxon>Intrasporangiaceae</taxon>
        <taxon>Aquipuribacter</taxon>
    </lineage>
</organism>
<dbReference type="RefSeq" id="WP_340267928.1">
    <property type="nucleotide sequence ID" value="NZ_JBBEOG010000002.1"/>
</dbReference>
<protein>
    <submittedName>
        <fullName evidence="1">PPA1309 family protein</fullName>
    </submittedName>
</protein>
<evidence type="ECO:0000313" key="1">
    <source>
        <dbReference type="EMBL" id="MFC5380619.1"/>
    </source>
</evidence>
<accession>A0ABW0GLA4</accession>
<evidence type="ECO:0000313" key="2">
    <source>
        <dbReference type="Proteomes" id="UP001596122"/>
    </source>
</evidence>
<dbReference type="EMBL" id="JBHSLD010000007">
    <property type="protein sequence ID" value="MFC5380619.1"/>
    <property type="molecule type" value="Genomic_DNA"/>
</dbReference>
<keyword evidence="2" id="KW-1185">Reference proteome</keyword>
<dbReference type="InterPro" id="IPR047681">
    <property type="entry name" value="PPA1309-like"/>
</dbReference>
<gene>
    <name evidence="1" type="ORF">ACFPJ6_07450</name>
</gene>
<sequence length="190" mass="19970">MNEPTGTGSAAALRRAVVEAEAHVHRFGWDGPLRVFALVRTAEAARREPELVAQLPADDAAAAAADPDHLLLVEQDGLEELGSDEDLETLLGRMAWPPEVDGVAVTVERLVVPPEVEAQAPADPEEAVRWLAGHPGRRDVRLAAGVLRDGARACVVRARSGGSDDAEDDLVTGDDLVPGLTAALAATLED</sequence>
<dbReference type="NCBIfam" id="NF040618">
    <property type="entry name" value="PPA1309_fam"/>
    <property type="match status" value="1"/>
</dbReference>
<reference evidence="2" key="1">
    <citation type="journal article" date="2019" name="Int. J. Syst. Evol. Microbiol.">
        <title>The Global Catalogue of Microorganisms (GCM) 10K type strain sequencing project: providing services to taxonomists for standard genome sequencing and annotation.</title>
        <authorList>
            <consortium name="The Broad Institute Genomics Platform"/>
            <consortium name="The Broad Institute Genome Sequencing Center for Infectious Disease"/>
            <person name="Wu L."/>
            <person name="Ma J."/>
        </authorList>
    </citation>
    <scope>NUCLEOTIDE SEQUENCE [LARGE SCALE GENOMIC DNA]</scope>
    <source>
        <strain evidence="2">CCUG 43114</strain>
    </source>
</reference>
<proteinExistence type="predicted"/>
<dbReference type="Proteomes" id="UP001596122">
    <property type="component" value="Unassembled WGS sequence"/>
</dbReference>